<comment type="caution">
    <text evidence="1">The sequence shown here is derived from an EMBL/GenBank/DDBJ whole genome shotgun (WGS) entry which is preliminary data.</text>
</comment>
<accession>A0A8S1JEB1</accession>
<protein>
    <submittedName>
        <fullName evidence="1">Uncharacterized protein</fullName>
    </submittedName>
</protein>
<evidence type="ECO:0000313" key="2">
    <source>
        <dbReference type="Proteomes" id="UP000708148"/>
    </source>
</evidence>
<dbReference type="AlphaFoldDB" id="A0A8S1JEB1"/>
<dbReference type="PANTHER" id="PTHR33645">
    <property type="entry name" value="AMINOPEPTIDASE (DUF3754)"/>
    <property type="match status" value="1"/>
</dbReference>
<gene>
    <name evidence="1" type="ORF">OSTQU699_LOCUS9958</name>
</gene>
<dbReference type="PANTHER" id="PTHR33645:SF11">
    <property type="entry name" value="AMINOPEPTIDASE (DUF3754)"/>
    <property type="match status" value="1"/>
</dbReference>
<sequence length="579" mass="64813">MFGLRWAAKANGALQLLTKHPLLRASLAPSRSLGDAGRVDWRELFTPLGPKQWRAATGEDRACDVVRPPERHIPVPAQELSRALLARMGDDEVRGDKYRRLLRLFETTSQMEFADVRRRVKRSFRPFSLAASGKECGERGLAEGKALEEREQVFISDLITLMKAAHYRLLSQKDWDAALAEDFQLNMPLEVDWECCDKAMLTRYWEMRREERRGLAAMADCVLVFHRGVGVAKMEGLFLSEKVDLLIAYGMAAVMELLSRLWSLVSGDQAGPGYTQVPGEGATGVTDGKTHRNSRIVQRRTLDRVLYDVPTVLWNIHKIVEIQEPTFEDMLVVYRKADHKARDPRAGQQAVELANSNIFIKSFVDVPMADAELIFPEKKVLIKQITKIQLTLTVAAALIGAAVSVMGTNLDYAVIGSAVMLILGRAGQIYRSLALRKAELTSALAKMVYAQARDSQEGAILSVLDEMADQTFKETILMYSLLLTHPGTLTKDSLDEECERFLEDNFNLKIDFALDKCLYRLEQEGLISIGSTNGVLTVKGLDDAVDLLNEKWHGCNRELYELDDSDSFLQGGKLQKSGT</sequence>
<dbReference type="EMBL" id="CAJHUC010002932">
    <property type="protein sequence ID" value="CAD7704603.1"/>
    <property type="molecule type" value="Genomic_DNA"/>
</dbReference>
<proteinExistence type="predicted"/>
<dbReference type="Pfam" id="PF12576">
    <property type="entry name" value="DUF3754"/>
    <property type="match status" value="1"/>
</dbReference>
<dbReference type="InterPro" id="IPR022227">
    <property type="entry name" value="DUF3754"/>
</dbReference>
<evidence type="ECO:0000313" key="1">
    <source>
        <dbReference type="EMBL" id="CAD7704603.1"/>
    </source>
</evidence>
<organism evidence="1 2">
    <name type="scientific">Ostreobium quekettii</name>
    <dbReference type="NCBI Taxonomy" id="121088"/>
    <lineage>
        <taxon>Eukaryota</taxon>
        <taxon>Viridiplantae</taxon>
        <taxon>Chlorophyta</taxon>
        <taxon>core chlorophytes</taxon>
        <taxon>Ulvophyceae</taxon>
        <taxon>TCBD clade</taxon>
        <taxon>Bryopsidales</taxon>
        <taxon>Ostreobineae</taxon>
        <taxon>Ostreobiaceae</taxon>
        <taxon>Ostreobium</taxon>
    </lineage>
</organism>
<reference evidence="1" key="1">
    <citation type="submission" date="2020-12" db="EMBL/GenBank/DDBJ databases">
        <authorList>
            <person name="Iha C."/>
        </authorList>
    </citation>
    <scope>NUCLEOTIDE SEQUENCE</scope>
</reference>
<keyword evidence="2" id="KW-1185">Reference proteome</keyword>
<dbReference type="OrthoDB" id="2020015at2759"/>
<dbReference type="Proteomes" id="UP000708148">
    <property type="component" value="Unassembled WGS sequence"/>
</dbReference>
<name>A0A8S1JEB1_9CHLO</name>